<protein>
    <submittedName>
        <fullName evidence="2">Uncharacterized protein</fullName>
    </submittedName>
</protein>
<accession>A0A3G6IXJ0</accession>
<keyword evidence="1" id="KW-0472">Membrane</keyword>
<feature type="transmembrane region" description="Helical" evidence="1">
    <location>
        <begin position="6"/>
        <end position="26"/>
    </location>
</feature>
<name>A0A3G6IXJ0_9CORY</name>
<dbReference type="EMBL" id="CP033898">
    <property type="protein sequence ID" value="AZA10283.1"/>
    <property type="molecule type" value="Genomic_DNA"/>
</dbReference>
<sequence>MNYYSATAMMFVAVIIASIMEEPYGFKQRIAAVAGMSGYVILLWEPNESFGTNLFVTQAVFFIGSWVFWWDHTSFLRILCDMYIVTLFPFHLVIYWLNRLITHLTSGKIPVFIMDPMRIADAHPKY</sequence>
<keyword evidence="1" id="KW-0812">Transmembrane</keyword>
<keyword evidence="1" id="KW-1133">Transmembrane helix</keyword>
<dbReference type="RefSeq" id="WP_123961117.1">
    <property type="nucleotide sequence ID" value="NZ_CP033898.1"/>
</dbReference>
<reference evidence="2 3" key="1">
    <citation type="submission" date="2018-11" db="EMBL/GenBank/DDBJ databases">
        <authorList>
            <person name="Kleinhagauer T."/>
            <person name="Glaeser S.P."/>
            <person name="Spergser J."/>
            <person name="Ruckert C."/>
            <person name="Kaempfer P."/>
            <person name="Busse H.-J."/>
        </authorList>
    </citation>
    <scope>NUCLEOTIDE SEQUENCE [LARGE SCALE GENOMIC DNA]</scope>
    <source>
        <strain evidence="2 3">812CH</strain>
    </source>
</reference>
<evidence type="ECO:0000313" key="2">
    <source>
        <dbReference type="EMBL" id="AZA10283.1"/>
    </source>
</evidence>
<evidence type="ECO:0000256" key="1">
    <source>
        <dbReference type="SAM" id="Phobius"/>
    </source>
</evidence>
<dbReference type="AlphaFoldDB" id="A0A3G6IXJ0"/>
<feature type="transmembrane region" description="Helical" evidence="1">
    <location>
        <begin position="50"/>
        <end position="69"/>
    </location>
</feature>
<dbReference type="OrthoDB" id="4428552at2"/>
<evidence type="ECO:0000313" key="3">
    <source>
        <dbReference type="Proteomes" id="UP000271426"/>
    </source>
</evidence>
<dbReference type="Proteomes" id="UP000271426">
    <property type="component" value="Chromosome"/>
</dbReference>
<dbReference type="KEGG" id="cpso:CPPEL_10960"/>
<keyword evidence="3" id="KW-1185">Reference proteome</keyword>
<feature type="transmembrane region" description="Helical" evidence="1">
    <location>
        <begin position="75"/>
        <end position="97"/>
    </location>
</feature>
<gene>
    <name evidence="2" type="ORF">CPPEL_10960</name>
</gene>
<organism evidence="2 3">
    <name type="scientific">Corynebacterium pseudopelargi</name>
    <dbReference type="NCBI Taxonomy" id="2080757"/>
    <lineage>
        <taxon>Bacteria</taxon>
        <taxon>Bacillati</taxon>
        <taxon>Actinomycetota</taxon>
        <taxon>Actinomycetes</taxon>
        <taxon>Mycobacteriales</taxon>
        <taxon>Corynebacteriaceae</taxon>
        <taxon>Corynebacterium</taxon>
    </lineage>
</organism>
<proteinExistence type="predicted"/>